<evidence type="ECO:0000313" key="5">
    <source>
        <dbReference type="EMBL" id="KAJ6760841.1"/>
    </source>
</evidence>
<dbReference type="PANTHER" id="PTHR12741:SF67">
    <property type="entry name" value="CALLOSE SYNTHASE 10"/>
    <property type="match status" value="1"/>
</dbReference>
<gene>
    <name evidence="5" type="ORF">OIU79_025649</name>
</gene>
<feature type="transmembrane region" description="Helical" evidence="3">
    <location>
        <begin position="632"/>
        <end position="650"/>
    </location>
</feature>
<feature type="transmembrane region" description="Helical" evidence="3">
    <location>
        <begin position="526"/>
        <end position="544"/>
    </location>
</feature>
<dbReference type="Gene3D" id="1.25.40.270">
    <property type="entry name" value="Vacuolar protein sorting-associated protein vta1"/>
    <property type="match status" value="1"/>
</dbReference>
<dbReference type="InterPro" id="IPR023175">
    <property type="entry name" value="Vta1/CALS_N_sf"/>
</dbReference>
<dbReference type="EMBL" id="JAPFFK010000006">
    <property type="protein sequence ID" value="KAJ6760841.1"/>
    <property type="molecule type" value="Genomic_DNA"/>
</dbReference>
<dbReference type="Proteomes" id="UP001151532">
    <property type="component" value="Chromosome 15Z"/>
</dbReference>
<feature type="transmembrane region" description="Helical" evidence="3">
    <location>
        <begin position="487"/>
        <end position="506"/>
    </location>
</feature>
<accession>A0A9Q1A7L2</accession>
<dbReference type="InterPro" id="IPR058851">
    <property type="entry name" value="CALS1_helical"/>
</dbReference>
<comment type="subcellular location">
    <subcellularLocation>
        <location evidence="1">Endomembrane system</location>
    </subcellularLocation>
</comment>
<protein>
    <submittedName>
        <fullName evidence="5">CALLOSE SYNTHASE 9</fullName>
    </submittedName>
</protein>
<dbReference type="Pfam" id="PF25968">
    <property type="entry name" value="CALS1"/>
    <property type="match status" value="1"/>
</dbReference>
<dbReference type="PANTHER" id="PTHR12741">
    <property type="entry name" value="LYST-INTERACTING PROTEIN LIP5 DOPAMINE RESPONSIVE PROTEIN DRG-1"/>
    <property type="match status" value="1"/>
</dbReference>
<dbReference type="SMART" id="SM01205">
    <property type="entry name" value="FKS1_dom1"/>
    <property type="match status" value="1"/>
</dbReference>
<evidence type="ECO:0000256" key="3">
    <source>
        <dbReference type="SAM" id="Phobius"/>
    </source>
</evidence>
<dbReference type="GO" id="GO:0012505">
    <property type="term" value="C:endomembrane system"/>
    <property type="evidence" value="ECO:0007669"/>
    <property type="project" value="UniProtKB-SubCell"/>
</dbReference>
<feature type="domain" description="1,3-beta-glucan synthase component FKS1-like" evidence="4">
    <location>
        <begin position="337"/>
        <end position="454"/>
    </location>
</feature>
<proteinExistence type="predicted"/>
<dbReference type="OrthoDB" id="783370at2759"/>
<keyword evidence="6" id="KW-1185">Reference proteome</keyword>
<dbReference type="InterPro" id="IPR026899">
    <property type="entry name" value="FKS1-like_dom1"/>
</dbReference>
<dbReference type="GO" id="GO:0005886">
    <property type="term" value="C:plasma membrane"/>
    <property type="evidence" value="ECO:0007669"/>
    <property type="project" value="TreeGrafter"/>
</dbReference>
<reference evidence="5" key="1">
    <citation type="submission" date="2022-11" db="EMBL/GenBank/DDBJ databases">
        <authorList>
            <person name="Hyden B.L."/>
            <person name="Feng K."/>
            <person name="Yates T."/>
            <person name="Jawdy S."/>
            <person name="Smart L.B."/>
            <person name="Muchero W."/>
        </authorList>
    </citation>
    <scope>NUCLEOTIDE SEQUENCE</scope>
    <source>
        <tissue evidence="5">Shoot tip</tissue>
    </source>
</reference>
<keyword evidence="2 3" id="KW-0472">Membrane</keyword>
<keyword evidence="3" id="KW-1133">Transmembrane helix</keyword>
<sequence length="924" mass="106709">MYRVSDNWERLVRAALRRELGHGHEKTSSGIAGAVPASLVRSTNIDAILQAADEIQDEDPNVARILCEQAYSMAQNLDPSSDGRGVLQFKTGLMSVIKQKLAKRDGARIDRNRDIEHLWEFYQRYKTRHRVDDIQREGQKYRESGNFSTANQFDLRSLEMKKVFATLRALVEVMEALSKDADPHGVGRYIMEELQRIKSVGELATYNIVPLEAPSLTNAIGVFPEVRGAISAIRYAEHYPRFPAGFKISGEREVDMFDLLEYVFGFQNDNVRNQRENIILSIANAQSRLGLPIQADPKIDEKAINEVFLKVLDNYIKWCKYLRKRLAWNSIEAINRDRKIFMVSLYFLIWGEAANVRFLPECICYIFHQMAKELDAILDHGEANRATSCITESGKMATKNTTSVTDTSYAMKLANSEAESNNNGKAAHSAWRNYDDFNEYFWSPTCFDLGWPMKEDSSFLFKPKKSKRTGKSTFVEHRTFLHLYRSFHRLWIFLVLMFQALTVIAFNHGNLSLDTFKEILSVGPSFAVMNFIESCLDVLLMFGAYSSARGMAISRLVIRFFWCGLSSVFVTYLYVKVLEEKNGQNLDSFHFPCHALSDMSDQSFFQFFKWIYQERYYVGRGLFEKMSDYCRYVLYWLVIFACKFTFAYFLQIRPLVKPTNTIRNLPSLPYSWHDLISKSNNNVLTIASLWAPVVAIYIMDIHIWYTVLSAIVGGVMGARARLGEIRSIEMVHKRFESFPEAFVKNLVSQQAQRMPLNRHTTQESQDMKKVYAALFAPFWNEIIKSLREEDYISNREMDLLSVPSNTGSLRLVQWPLFLLSSKILLAVDLALDCKDTQTDLWNRIRKDEYMAYAVQECYYSVEKILHSLVDDEGRLWVERIFREINNSILEGSLVITLRLEKLPHVLSRFIALFGLLTRASVIML</sequence>
<evidence type="ECO:0000256" key="1">
    <source>
        <dbReference type="ARBA" id="ARBA00004308"/>
    </source>
</evidence>
<reference evidence="5" key="2">
    <citation type="journal article" date="2023" name="Int. J. Mol. Sci.">
        <title>De Novo Assembly and Annotation of 11 Diverse Shrub Willow (Salix) Genomes Reveals Novel Gene Organization in Sex-Linked Regions.</title>
        <authorList>
            <person name="Hyden B."/>
            <person name="Feng K."/>
            <person name="Yates T.B."/>
            <person name="Jawdy S."/>
            <person name="Cereghino C."/>
            <person name="Smart L.B."/>
            <person name="Muchero W."/>
        </authorList>
    </citation>
    <scope>NUCLEOTIDE SEQUENCE</scope>
    <source>
        <tissue evidence="5">Shoot tip</tissue>
    </source>
</reference>
<evidence type="ECO:0000313" key="6">
    <source>
        <dbReference type="Proteomes" id="UP001151532"/>
    </source>
</evidence>
<feature type="transmembrane region" description="Helical" evidence="3">
    <location>
        <begin position="556"/>
        <end position="575"/>
    </location>
</feature>
<evidence type="ECO:0000259" key="4">
    <source>
        <dbReference type="SMART" id="SM01205"/>
    </source>
</evidence>
<feature type="transmembrane region" description="Helical" evidence="3">
    <location>
        <begin position="704"/>
        <end position="722"/>
    </location>
</feature>
<name>A0A9Q1A7L2_SALPP</name>
<evidence type="ECO:0000256" key="2">
    <source>
        <dbReference type="ARBA" id="ARBA00023136"/>
    </source>
</evidence>
<keyword evidence="3" id="KW-0812">Transmembrane</keyword>
<dbReference type="GO" id="GO:0046527">
    <property type="term" value="F:glucosyltransferase activity"/>
    <property type="evidence" value="ECO:0007669"/>
    <property type="project" value="TreeGrafter"/>
</dbReference>
<dbReference type="AlphaFoldDB" id="A0A9Q1A7L2"/>
<dbReference type="Pfam" id="PF14288">
    <property type="entry name" value="FKS1_dom1"/>
    <property type="match status" value="1"/>
</dbReference>
<organism evidence="5 6">
    <name type="scientific">Salix purpurea</name>
    <name type="common">Purple osier willow</name>
    <dbReference type="NCBI Taxonomy" id="77065"/>
    <lineage>
        <taxon>Eukaryota</taxon>
        <taxon>Viridiplantae</taxon>
        <taxon>Streptophyta</taxon>
        <taxon>Embryophyta</taxon>
        <taxon>Tracheophyta</taxon>
        <taxon>Spermatophyta</taxon>
        <taxon>Magnoliopsida</taxon>
        <taxon>eudicotyledons</taxon>
        <taxon>Gunneridae</taxon>
        <taxon>Pentapetalae</taxon>
        <taxon>rosids</taxon>
        <taxon>fabids</taxon>
        <taxon>Malpighiales</taxon>
        <taxon>Salicaceae</taxon>
        <taxon>Saliceae</taxon>
        <taxon>Salix</taxon>
    </lineage>
</organism>
<comment type="caution">
    <text evidence="5">The sequence shown here is derived from an EMBL/GenBank/DDBJ whole genome shotgun (WGS) entry which is preliminary data.</text>
</comment>